<dbReference type="AlphaFoldDB" id="A0AA35V7S8"/>
<evidence type="ECO:0000313" key="6">
    <source>
        <dbReference type="Proteomes" id="UP001177003"/>
    </source>
</evidence>
<protein>
    <recommendedName>
        <fullName evidence="4">Non-haem dioxygenase N-terminal domain-containing protein</fullName>
    </recommendedName>
</protein>
<dbReference type="EMBL" id="OX465077">
    <property type="protein sequence ID" value="CAI9268476.1"/>
    <property type="molecule type" value="Genomic_DNA"/>
</dbReference>
<proteinExistence type="predicted"/>
<name>A0AA35V7S8_LACSI</name>
<dbReference type="InterPro" id="IPR026992">
    <property type="entry name" value="DIOX_N"/>
</dbReference>
<gene>
    <name evidence="5" type="ORF">LSALG_LOCUS8901</name>
</gene>
<dbReference type="PANTHER" id="PTHR10209:SF859">
    <property type="entry name" value="OS03G0690500 PROTEIN"/>
    <property type="match status" value="1"/>
</dbReference>
<evidence type="ECO:0000256" key="2">
    <source>
        <dbReference type="ARBA" id="ARBA00023002"/>
    </source>
</evidence>
<sequence length="172" mass="19503">MNLAHFEYLGLLYGAFGLEKLLKLRSTIGAQSFRPKKTGVKGLVDAGIRKIPPILFHPRDTTPKISTAVVKIPVIYLQSTHRASMVEMIREAAANLGIFQVLNHGIPVSVMDEAVPAVRRFHEQDEEVKKWFYTRDLSSTLVYNSNYDLYSSPTLNWRDTFFFIYGSVTYAA</sequence>
<keyword evidence="1" id="KW-0479">Metal-binding</keyword>
<reference evidence="5" key="1">
    <citation type="submission" date="2023-04" db="EMBL/GenBank/DDBJ databases">
        <authorList>
            <person name="Vijverberg K."/>
            <person name="Xiong W."/>
            <person name="Schranz E."/>
        </authorList>
    </citation>
    <scope>NUCLEOTIDE SEQUENCE</scope>
</reference>
<dbReference type="GO" id="GO:0046872">
    <property type="term" value="F:metal ion binding"/>
    <property type="evidence" value="ECO:0007669"/>
    <property type="project" value="UniProtKB-KW"/>
</dbReference>
<dbReference type="InterPro" id="IPR027443">
    <property type="entry name" value="IPNS-like_sf"/>
</dbReference>
<evidence type="ECO:0000256" key="1">
    <source>
        <dbReference type="ARBA" id="ARBA00022723"/>
    </source>
</evidence>
<dbReference type="Gene3D" id="2.60.120.330">
    <property type="entry name" value="B-lactam Antibiotic, Isopenicillin N Synthase, Chain"/>
    <property type="match status" value="1"/>
</dbReference>
<dbReference type="GO" id="GO:0016491">
    <property type="term" value="F:oxidoreductase activity"/>
    <property type="evidence" value="ECO:0007669"/>
    <property type="project" value="UniProtKB-KW"/>
</dbReference>
<dbReference type="PANTHER" id="PTHR10209">
    <property type="entry name" value="OXIDOREDUCTASE, 2OG-FE II OXYGENASE FAMILY PROTEIN"/>
    <property type="match status" value="1"/>
</dbReference>
<accession>A0AA35V7S8</accession>
<keyword evidence="6" id="KW-1185">Reference proteome</keyword>
<keyword evidence="2" id="KW-0560">Oxidoreductase</keyword>
<evidence type="ECO:0000256" key="3">
    <source>
        <dbReference type="ARBA" id="ARBA00023004"/>
    </source>
</evidence>
<dbReference type="Pfam" id="PF14226">
    <property type="entry name" value="DIOX_N"/>
    <property type="match status" value="1"/>
</dbReference>
<feature type="domain" description="Non-haem dioxygenase N-terminal" evidence="4">
    <location>
        <begin position="72"/>
        <end position="164"/>
    </location>
</feature>
<dbReference type="Proteomes" id="UP001177003">
    <property type="component" value="Chromosome 1"/>
</dbReference>
<dbReference type="SUPFAM" id="SSF51197">
    <property type="entry name" value="Clavaminate synthase-like"/>
    <property type="match status" value="1"/>
</dbReference>
<evidence type="ECO:0000259" key="4">
    <source>
        <dbReference type="Pfam" id="PF14226"/>
    </source>
</evidence>
<organism evidence="5 6">
    <name type="scientific">Lactuca saligna</name>
    <name type="common">Willowleaf lettuce</name>
    <dbReference type="NCBI Taxonomy" id="75948"/>
    <lineage>
        <taxon>Eukaryota</taxon>
        <taxon>Viridiplantae</taxon>
        <taxon>Streptophyta</taxon>
        <taxon>Embryophyta</taxon>
        <taxon>Tracheophyta</taxon>
        <taxon>Spermatophyta</taxon>
        <taxon>Magnoliopsida</taxon>
        <taxon>eudicotyledons</taxon>
        <taxon>Gunneridae</taxon>
        <taxon>Pentapetalae</taxon>
        <taxon>asterids</taxon>
        <taxon>campanulids</taxon>
        <taxon>Asterales</taxon>
        <taxon>Asteraceae</taxon>
        <taxon>Cichorioideae</taxon>
        <taxon>Cichorieae</taxon>
        <taxon>Lactucinae</taxon>
        <taxon>Lactuca</taxon>
    </lineage>
</organism>
<evidence type="ECO:0000313" key="5">
    <source>
        <dbReference type="EMBL" id="CAI9268476.1"/>
    </source>
</evidence>
<keyword evidence="3" id="KW-0408">Iron</keyword>